<evidence type="ECO:0000313" key="4">
    <source>
        <dbReference type="Proteomes" id="UP000309061"/>
    </source>
</evidence>
<keyword evidence="4" id="KW-1185">Reference proteome</keyword>
<gene>
    <name evidence="3" type="ORF">H2LOC_016560</name>
</gene>
<organism evidence="3 4">
    <name type="scientific">Methylocystis heyeri</name>
    <dbReference type="NCBI Taxonomy" id="391905"/>
    <lineage>
        <taxon>Bacteria</taxon>
        <taxon>Pseudomonadati</taxon>
        <taxon>Pseudomonadota</taxon>
        <taxon>Alphaproteobacteria</taxon>
        <taxon>Hyphomicrobiales</taxon>
        <taxon>Methylocystaceae</taxon>
        <taxon>Methylocystis</taxon>
    </lineage>
</organism>
<evidence type="ECO:0000259" key="2">
    <source>
        <dbReference type="Pfam" id="PF22790"/>
    </source>
</evidence>
<evidence type="ECO:0000256" key="1">
    <source>
        <dbReference type="SAM" id="MobiDB-lite"/>
    </source>
</evidence>
<feature type="domain" description="YkoP-like" evidence="2">
    <location>
        <begin position="41"/>
        <end position="210"/>
    </location>
</feature>
<dbReference type="AlphaFoldDB" id="A0A6B8KJR9"/>
<dbReference type="InterPro" id="IPR054467">
    <property type="entry name" value="YkoP-like_dom"/>
</dbReference>
<accession>A0A6B8KJR9</accession>
<feature type="compositionally biased region" description="Basic and acidic residues" evidence="1">
    <location>
        <begin position="217"/>
        <end position="226"/>
    </location>
</feature>
<reference evidence="3 4" key="1">
    <citation type="submission" date="2019-11" db="EMBL/GenBank/DDBJ databases">
        <title>The genome sequence of Methylocystis heyeri.</title>
        <authorList>
            <person name="Oshkin I.Y."/>
            <person name="Miroshnikov K."/>
            <person name="Dedysh S.N."/>
        </authorList>
    </citation>
    <scope>NUCLEOTIDE SEQUENCE [LARGE SCALE GENOMIC DNA]</scope>
    <source>
        <strain evidence="3 4">H2</strain>
    </source>
</reference>
<name>A0A6B8KJR9_9HYPH</name>
<proteinExistence type="predicted"/>
<dbReference type="Pfam" id="PF22790">
    <property type="entry name" value="YkoP"/>
    <property type="match status" value="1"/>
</dbReference>
<dbReference type="RefSeq" id="WP_136497879.1">
    <property type="nucleotide sequence ID" value="NZ_CP046052.1"/>
</dbReference>
<protein>
    <recommendedName>
        <fullName evidence="2">YkoP-like domain-containing protein</fullName>
    </recommendedName>
</protein>
<dbReference type="KEGG" id="mhey:H2LOC_016560"/>
<dbReference type="EMBL" id="CP046052">
    <property type="protein sequence ID" value="QGM47175.1"/>
    <property type="molecule type" value="Genomic_DNA"/>
</dbReference>
<dbReference type="OrthoDB" id="7064844at2"/>
<dbReference type="Proteomes" id="UP000309061">
    <property type="component" value="Chromosome"/>
</dbReference>
<sequence length="236" mass="26669">MNSIEDMLHRAPAPGLRHSLAQRALGVLDRRLRERLGVVEYSDSSRCVFRIQLIASDEAIMLGDGTLVRAGERLIDLHIWNEHVPSTGDQGPTMGFIRRLNGQIDFSLAELADHLEKREDLNDVKAIRGNLVFASRSRIAQLARIASAYGFEHIPRQVAPTIAERLHIFGENILVSMLVFMRNPKTLRRDTLARDRTRTFLSRQALQRRYPPSGRSGGEREEKTGRVGDAALRRSL</sequence>
<evidence type="ECO:0000313" key="3">
    <source>
        <dbReference type="EMBL" id="QGM47175.1"/>
    </source>
</evidence>
<feature type="region of interest" description="Disordered" evidence="1">
    <location>
        <begin position="203"/>
        <end position="236"/>
    </location>
</feature>